<accession>A0A4U8V2H8</accession>
<comment type="caution">
    <text evidence="2">The sequence shown here is derived from an EMBL/GenBank/DDBJ whole genome shotgun (WGS) entry which is preliminary data.</text>
</comment>
<keyword evidence="1" id="KW-0472">Membrane</keyword>
<dbReference type="AlphaFoldDB" id="A0A4U8V2H8"/>
<name>A0A4U8V2H8_STECR</name>
<keyword evidence="1" id="KW-0812">Transmembrane</keyword>
<dbReference type="EMBL" id="AZBU02000001">
    <property type="protein sequence ID" value="TMS39624.1"/>
    <property type="molecule type" value="Genomic_DNA"/>
</dbReference>
<reference evidence="2" key="3">
    <citation type="journal article" date="2019" name="G3 (Bethesda)">
        <title>Hybrid Assembly of the Genome of the Entomopathogenic Nematode Steinernema carpocapsae Identifies the X-Chromosome.</title>
        <authorList>
            <person name="Serra L."/>
            <person name="Macchietto M."/>
            <person name="Macias-Munoz A."/>
            <person name="McGill C.J."/>
            <person name="Rodriguez I.M."/>
            <person name="Rodriguez B."/>
            <person name="Murad R."/>
            <person name="Mortazavi A."/>
        </authorList>
    </citation>
    <scope>NUCLEOTIDE SEQUENCE [LARGE SCALE GENOMIC DNA]</scope>
    <source>
        <strain evidence="2">ALL</strain>
    </source>
</reference>
<reference evidence="2" key="1">
    <citation type="submission" date="2013-11" db="EMBL/GenBank/DDBJ databases">
        <authorList>
            <person name="Sternberg P."/>
            <person name="Dillman A."/>
            <person name="Macchietto M."/>
        </authorList>
    </citation>
    <scope>NUCLEOTIDE SEQUENCE</scope>
    <source>
        <strain evidence="2">ALL</strain>
    </source>
</reference>
<organism evidence="2">
    <name type="scientific">Steinernema carpocapsae</name>
    <name type="common">Entomopathogenic nematode</name>
    <dbReference type="NCBI Taxonomy" id="34508"/>
    <lineage>
        <taxon>Eukaryota</taxon>
        <taxon>Metazoa</taxon>
        <taxon>Ecdysozoa</taxon>
        <taxon>Nematoda</taxon>
        <taxon>Chromadorea</taxon>
        <taxon>Rhabditida</taxon>
        <taxon>Tylenchina</taxon>
        <taxon>Panagrolaimomorpha</taxon>
        <taxon>Strongyloidoidea</taxon>
        <taxon>Steinernematidae</taxon>
        <taxon>Steinernema</taxon>
    </lineage>
</organism>
<evidence type="ECO:0000256" key="1">
    <source>
        <dbReference type="SAM" id="Phobius"/>
    </source>
</evidence>
<evidence type="ECO:0000313" key="2">
    <source>
        <dbReference type="EMBL" id="TMS39624.1"/>
    </source>
</evidence>
<proteinExistence type="predicted"/>
<reference evidence="2" key="2">
    <citation type="journal article" date="2015" name="Genome Biol.">
        <title>Comparative genomics of Steinernema reveals deeply conserved gene regulatory networks.</title>
        <authorList>
            <person name="Dillman A.R."/>
            <person name="Macchietto M."/>
            <person name="Porter C.F."/>
            <person name="Rogers A."/>
            <person name="Williams B."/>
            <person name="Antoshechkin I."/>
            <person name="Lee M.M."/>
            <person name="Goodwin Z."/>
            <person name="Lu X."/>
            <person name="Lewis E.E."/>
            <person name="Goodrich-Blair H."/>
            <person name="Stock S.P."/>
            <person name="Adams B.J."/>
            <person name="Sternberg P.W."/>
            <person name="Mortazavi A."/>
        </authorList>
    </citation>
    <scope>NUCLEOTIDE SEQUENCE [LARGE SCALE GENOMIC DNA]</scope>
    <source>
        <strain evidence="2">ALL</strain>
    </source>
</reference>
<sequence>MSEPTRRQGQTKNYQLHPNTREILQMYKACIITLYVIMRPYLSFSLFLYTWPSIMLKASLKAKPTIT</sequence>
<keyword evidence="1" id="KW-1133">Transmembrane helix</keyword>
<feature type="transmembrane region" description="Helical" evidence="1">
    <location>
        <begin position="29"/>
        <end position="51"/>
    </location>
</feature>
<protein>
    <submittedName>
        <fullName evidence="2">Uncharacterized protein</fullName>
    </submittedName>
</protein>
<gene>
    <name evidence="2" type="ORF">L596_006117</name>
</gene>